<dbReference type="EMBL" id="JAOPHQ010000628">
    <property type="protein sequence ID" value="KAK0153784.1"/>
    <property type="molecule type" value="Genomic_DNA"/>
</dbReference>
<feature type="region of interest" description="Disordered" evidence="1">
    <location>
        <begin position="328"/>
        <end position="403"/>
    </location>
</feature>
<dbReference type="InterPro" id="IPR028004">
    <property type="entry name" value="DUF4643"/>
</dbReference>
<feature type="compositionally biased region" description="Basic and acidic residues" evidence="1">
    <location>
        <begin position="751"/>
        <end position="765"/>
    </location>
</feature>
<evidence type="ECO:0000313" key="2">
    <source>
        <dbReference type="EMBL" id="KAK0153784.1"/>
    </source>
</evidence>
<feature type="region of interest" description="Disordered" evidence="1">
    <location>
        <begin position="241"/>
        <end position="260"/>
    </location>
</feature>
<reference evidence="2" key="1">
    <citation type="journal article" date="2023" name="Front. Mar. Sci.">
        <title>A new Merluccius polli reference genome to investigate the effects of global change in West African waters.</title>
        <authorList>
            <person name="Mateo J.L."/>
            <person name="Blanco-Fernandez C."/>
            <person name="Garcia-Vazquez E."/>
            <person name="Machado-Schiaffino G."/>
        </authorList>
    </citation>
    <scope>NUCLEOTIDE SEQUENCE</scope>
    <source>
        <strain evidence="2">C29</strain>
        <tissue evidence="2">Fin</tissue>
    </source>
</reference>
<accession>A0AA47N8I1</accession>
<feature type="compositionally biased region" description="Basic and acidic residues" evidence="1">
    <location>
        <begin position="866"/>
        <end position="886"/>
    </location>
</feature>
<feature type="region of interest" description="Disordered" evidence="1">
    <location>
        <begin position="500"/>
        <end position="587"/>
    </location>
</feature>
<dbReference type="PANTHER" id="PTHR38004:SF1">
    <property type="entry name" value="PROLINE-RICH PROTEIN 33"/>
    <property type="match status" value="1"/>
</dbReference>
<evidence type="ECO:0000256" key="1">
    <source>
        <dbReference type="SAM" id="MobiDB-lite"/>
    </source>
</evidence>
<protein>
    <submittedName>
        <fullName evidence="2">Proline-rich protein 33</fullName>
    </submittedName>
</protein>
<organism evidence="2 3">
    <name type="scientific">Merluccius polli</name>
    <name type="common">Benguela hake</name>
    <name type="synonym">Merluccius cadenati</name>
    <dbReference type="NCBI Taxonomy" id="89951"/>
    <lineage>
        <taxon>Eukaryota</taxon>
        <taxon>Metazoa</taxon>
        <taxon>Chordata</taxon>
        <taxon>Craniata</taxon>
        <taxon>Vertebrata</taxon>
        <taxon>Euteleostomi</taxon>
        <taxon>Actinopterygii</taxon>
        <taxon>Neopterygii</taxon>
        <taxon>Teleostei</taxon>
        <taxon>Neoteleostei</taxon>
        <taxon>Acanthomorphata</taxon>
        <taxon>Zeiogadaria</taxon>
        <taxon>Gadariae</taxon>
        <taxon>Gadiformes</taxon>
        <taxon>Gadoidei</taxon>
        <taxon>Merlucciidae</taxon>
        <taxon>Merluccius</taxon>
    </lineage>
</organism>
<name>A0AA47N8I1_MERPO</name>
<dbReference type="AlphaFoldDB" id="A0AA47N8I1"/>
<feature type="region of interest" description="Disordered" evidence="1">
    <location>
        <begin position="710"/>
        <end position="915"/>
    </location>
</feature>
<feature type="region of interest" description="Disordered" evidence="1">
    <location>
        <begin position="1"/>
        <end position="103"/>
    </location>
</feature>
<evidence type="ECO:0000313" key="3">
    <source>
        <dbReference type="Proteomes" id="UP001174136"/>
    </source>
</evidence>
<comment type="caution">
    <text evidence="2">The sequence shown here is derived from an EMBL/GenBank/DDBJ whole genome shotgun (WGS) entry which is preliminary data.</text>
</comment>
<feature type="compositionally biased region" description="Basic and acidic residues" evidence="1">
    <location>
        <begin position="716"/>
        <end position="725"/>
    </location>
</feature>
<dbReference type="PANTHER" id="PTHR38004">
    <property type="entry name" value="PROLINE-RICH PROTEIN 33"/>
    <property type="match status" value="1"/>
</dbReference>
<proteinExistence type="predicted"/>
<feature type="compositionally biased region" description="Basic and acidic residues" evidence="1">
    <location>
        <begin position="735"/>
        <end position="744"/>
    </location>
</feature>
<feature type="compositionally biased region" description="Basic residues" evidence="1">
    <location>
        <begin position="45"/>
        <end position="55"/>
    </location>
</feature>
<feature type="compositionally biased region" description="Pro residues" evidence="1">
    <location>
        <begin position="530"/>
        <end position="544"/>
    </location>
</feature>
<dbReference type="Proteomes" id="UP001174136">
    <property type="component" value="Unassembled WGS sequence"/>
</dbReference>
<keyword evidence="3" id="KW-1185">Reference proteome</keyword>
<gene>
    <name evidence="2" type="primary">Prr33</name>
    <name evidence="2" type="ORF">N1851_004149</name>
</gene>
<feature type="compositionally biased region" description="Polar residues" evidence="1">
    <location>
        <begin position="346"/>
        <end position="368"/>
    </location>
</feature>
<feature type="compositionally biased region" description="Low complexity" evidence="1">
    <location>
        <begin position="766"/>
        <end position="777"/>
    </location>
</feature>
<sequence>MAASFTSFPPTLGLLPQHYPPTLLSQRFPPPLPPKPGKDNARLQKLLKRNAKKKASAQAAQSAVVYRSSLSPVNEASPDLEHSDHSTPPRTPETPLRGMSQPPPRFTVRPLYHHVSSPYPQRAGWGHPASFFPDSPTTPSFLFPQHVTPFATAPPPLTVPPPALLSKAVETGAPFRLEITTPAIQVTMLAASSVQSQPAAMPGVLRSTSPLPVRYSGPSPVSVPYSGSQAMMRPLTVLTSFAKPKSPRPNFKATETSKSPKPMFEVPQIRMYTANTSFYESSRTPPVYDTAELTSIGITVQRKTPTPEIRPPTAEVKRGLTPTREIRRAVTPLSQTGSLGPDSRNKTPTPEINGASTSKTEVTNVTQTPKEETKSLPPTSEVKRAKTPTYEFPTSRTLSGRPKTPSYHVVRVKTPVFEVSRPNPLLFCVSPIPVESERKTPTAVPAISLSTPQSVKTNDAFTPNGDIHSNITPVELSIDVSKPKSVPYVAKKAEQEIPAALPSYPKPETLPSAPLKPQITKTASHEAPKPAAPQTPPSQRPKPPSDQGSPVATRAHGFARPGPPRTMYGAPVSQRPKTPTHGGFRSSYRGLTPAEYVAHGGIQCYAPAFGLSGAKSTQEELQTPKVMSVKTEAAALEPAVTPKVVAAEVSEGGELSRKEGEEEVSSRLPAVLIPTIVVSQASDIPESASSHQASPSIVTTASAQTVLQDTATPKHTTADKPEVKTPVKKITPEVPKPENQDKHSSVTSASKTEDKVLQKQTKEAPAKASAQKALAGAFGLTRTQESKPGAPAIREGSAPDLPAEASTDSISSKGQEHKPSSSPAAKPDSQVADDSSQAAQVLLKVLGKPKGMKSKLSGWSRLKKHMVVEQEEPKFPDGKDEKKEEAGGPVVGEAKPSEGKPDGNSDTSSQDAPKGAKMWDAVLFQMFSTKENIMHQIEINKSEEEKNKEGTKDESKEIPAFAHRLPILLFSPKFDAKKLREAASRPLTKISTVFEMGLIGRKNKEDEPKDFNRTARGFIVS</sequence>
<dbReference type="Pfam" id="PF15485">
    <property type="entry name" value="DUF4643"/>
    <property type="match status" value="1"/>
</dbReference>